<comment type="caution">
    <text evidence="2">The sequence shown here is derived from an EMBL/GenBank/DDBJ whole genome shotgun (WGS) entry which is preliminary data.</text>
</comment>
<protein>
    <submittedName>
        <fullName evidence="2">Uncharacterized protein</fullName>
    </submittedName>
</protein>
<organism evidence="2 3">
    <name type="scientific">Elasticomyces elasticus</name>
    <dbReference type="NCBI Taxonomy" id="574655"/>
    <lineage>
        <taxon>Eukaryota</taxon>
        <taxon>Fungi</taxon>
        <taxon>Dikarya</taxon>
        <taxon>Ascomycota</taxon>
        <taxon>Pezizomycotina</taxon>
        <taxon>Dothideomycetes</taxon>
        <taxon>Dothideomycetidae</taxon>
        <taxon>Mycosphaerellales</taxon>
        <taxon>Teratosphaeriaceae</taxon>
        <taxon>Elasticomyces</taxon>
    </lineage>
</organism>
<accession>A0AAN7VSG7</accession>
<gene>
    <name evidence="2" type="ORF">LTR97_005578</name>
</gene>
<feature type="compositionally biased region" description="Basic and acidic residues" evidence="1">
    <location>
        <begin position="34"/>
        <end position="48"/>
    </location>
</feature>
<dbReference type="AlphaFoldDB" id="A0AAN7VSG7"/>
<evidence type="ECO:0000256" key="1">
    <source>
        <dbReference type="SAM" id="MobiDB-lite"/>
    </source>
</evidence>
<feature type="region of interest" description="Disordered" evidence="1">
    <location>
        <begin position="21"/>
        <end position="54"/>
    </location>
</feature>
<dbReference type="EMBL" id="JAVRQU010000007">
    <property type="protein sequence ID" value="KAK5701059.1"/>
    <property type="molecule type" value="Genomic_DNA"/>
</dbReference>
<sequence>MLQLIRPTALKLPARLFHSSAIRSAQEPPQPAKDPLKAGAETKVEEHKKPKKTQAQLDAELMEKLAGMSGEGGDAGVEYEDGKPVTMKRSVKSNMFRYI</sequence>
<reference evidence="2" key="1">
    <citation type="submission" date="2023-08" db="EMBL/GenBank/DDBJ databases">
        <title>Black Yeasts Isolated from many extreme environments.</title>
        <authorList>
            <person name="Coleine C."/>
            <person name="Stajich J.E."/>
            <person name="Selbmann L."/>
        </authorList>
    </citation>
    <scope>NUCLEOTIDE SEQUENCE</scope>
    <source>
        <strain evidence="2">CCFEE 5810</strain>
    </source>
</reference>
<evidence type="ECO:0000313" key="2">
    <source>
        <dbReference type="EMBL" id="KAK5701059.1"/>
    </source>
</evidence>
<proteinExistence type="predicted"/>
<evidence type="ECO:0000313" key="3">
    <source>
        <dbReference type="Proteomes" id="UP001310594"/>
    </source>
</evidence>
<dbReference type="Proteomes" id="UP001310594">
    <property type="component" value="Unassembled WGS sequence"/>
</dbReference>
<name>A0AAN7VSG7_9PEZI</name>